<evidence type="ECO:0000313" key="4">
    <source>
        <dbReference type="Proteomes" id="UP000646911"/>
    </source>
</evidence>
<dbReference type="Proteomes" id="UP000646911">
    <property type="component" value="Unassembled WGS sequence"/>
</dbReference>
<organism evidence="3 4">
    <name type="scientific">Undibacterium umbellatum</name>
    <dbReference type="NCBI Taxonomy" id="2762300"/>
    <lineage>
        <taxon>Bacteria</taxon>
        <taxon>Pseudomonadati</taxon>
        <taxon>Pseudomonadota</taxon>
        <taxon>Betaproteobacteria</taxon>
        <taxon>Burkholderiales</taxon>
        <taxon>Oxalobacteraceae</taxon>
        <taxon>Undibacterium</taxon>
    </lineage>
</organism>
<accession>A0ABR6ZG52</accession>
<protein>
    <submittedName>
        <fullName evidence="3">DUF2147 domain-containing protein</fullName>
    </submittedName>
</protein>
<dbReference type="PANTHER" id="PTHR36919:SF3">
    <property type="entry name" value="BLL5882 PROTEIN"/>
    <property type="match status" value="1"/>
</dbReference>
<evidence type="ECO:0000259" key="2">
    <source>
        <dbReference type="Pfam" id="PF09917"/>
    </source>
</evidence>
<evidence type="ECO:0000256" key="1">
    <source>
        <dbReference type="SAM" id="SignalP"/>
    </source>
</evidence>
<sequence length="154" mass="16749">MKKTVPLVLSVLSAFIALTGMPLLAQAEESPVGLWKSIDDKSGKPKALIRITETAGELQGKIEKLFLEADVTDKNPKCDKCEGANKDQPIVGMTILSGLKKDGDEYTGGKILDPGNGKLYSSKLSIVENNKKLNVRGYIGAPMFGRTQTWLREQ</sequence>
<dbReference type="InterPro" id="IPR019223">
    <property type="entry name" value="DUF2147"/>
</dbReference>
<evidence type="ECO:0000313" key="3">
    <source>
        <dbReference type="EMBL" id="MBC3910714.1"/>
    </source>
</evidence>
<feature type="domain" description="DUF2147" evidence="2">
    <location>
        <begin position="33"/>
        <end position="152"/>
    </location>
</feature>
<comment type="caution">
    <text evidence="3">The sequence shown here is derived from an EMBL/GenBank/DDBJ whole genome shotgun (WGS) entry which is preliminary data.</text>
</comment>
<feature type="chain" id="PRO_5046461684" evidence="1">
    <location>
        <begin position="28"/>
        <end position="154"/>
    </location>
</feature>
<reference evidence="3 4" key="1">
    <citation type="submission" date="2020-08" db="EMBL/GenBank/DDBJ databases">
        <title>Novel species isolated from subtropical streams in China.</title>
        <authorList>
            <person name="Lu H."/>
        </authorList>
    </citation>
    <scope>NUCLEOTIDE SEQUENCE [LARGE SCALE GENOMIC DNA]</scope>
    <source>
        <strain evidence="3 4">NL8W</strain>
    </source>
</reference>
<dbReference type="Gene3D" id="2.40.128.520">
    <property type="match status" value="1"/>
</dbReference>
<dbReference type="PANTHER" id="PTHR36919">
    <property type="entry name" value="BLR1215 PROTEIN"/>
    <property type="match status" value="1"/>
</dbReference>
<keyword evidence="1" id="KW-0732">Signal</keyword>
<dbReference type="EMBL" id="JACOFX010000019">
    <property type="protein sequence ID" value="MBC3910714.1"/>
    <property type="molecule type" value="Genomic_DNA"/>
</dbReference>
<name>A0ABR6ZG52_9BURK</name>
<dbReference type="RefSeq" id="WP_186956291.1">
    <property type="nucleotide sequence ID" value="NZ_JACOFX010000019.1"/>
</dbReference>
<feature type="signal peptide" evidence="1">
    <location>
        <begin position="1"/>
        <end position="27"/>
    </location>
</feature>
<gene>
    <name evidence="3" type="ORF">H8L47_24400</name>
</gene>
<dbReference type="Pfam" id="PF09917">
    <property type="entry name" value="DUF2147"/>
    <property type="match status" value="1"/>
</dbReference>
<proteinExistence type="predicted"/>
<keyword evidence="4" id="KW-1185">Reference proteome</keyword>